<dbReference type="HAMAP" id="MF_00484">
    <property type="entry name" value="Glycogen_synth"/>
    <property type="match status" value="1"/>
</dbReference>
<dbReference type="RefSeq" id="WP_046789918.1">
    <property type="nucleotide sequence ID" value="NZ_CP011366.1"/>
</dbReference>
<organism evidence="11 13">
    <name type="scientific">Salinicoccus halodurans</name>
    <dbReference type="NCBI Taxonomy" id="407035"/>
    <lineage>
        <taxon>Bacteria</taxon>
        <taxon>Bacillati</taxon>
        <taxon>Bacillota</taxon>
        <taxon>Bacilli</taxon>
        <taxon>Bacillales</taxon>
        <taxon>Staphylococcaceae</taxon>
        <taxon>Salinicoccus</taxon>
    </lineage>
</organism>
<evidence type="ECO:0000313" key="13">
    <source>
        <dbReference type="Proteomes" id="UP000183090"/>
    </source>
</evidence>
<sequence>MKHVLFAASECTPFIKSGGLADVVGSLPQALVKEGVNVSVILPLYKEIIHSDYRSKMEEVTVFSTPVGWRNQYTRILKLTDRGVVYYFVDNEYYFNRDGLYGYIDDGERFIYFSNAIIEFMYRTDEVFDVLHCHDWQTGAAAAIGSIKRPQPGMKTVYTIHNIKYQGWFGHSGFGELLNLGMEHFAGFEWHGMLNMMKAAIHHADIITTVSDTYAEEILTPFFGEGLESVLESRKEDVYGIVNGLDINDYNPLKDKALDYRFKTSRSTKLKNKRALQETLGLKVDGNVPLYGIVTRLVAQKGLDLIRHILHEFLTSDVQLVVLGSGEQEYEEYFKSLEVNFPDKVHVTLGFSEPFARRIYASSDFFIMPSLFEPCGLGQLIAIRYLSAPIVRETGGLKDTVIPYNEFDHTGNGLSFENYNAHELLGKLEYSLRLYGEAEHMEALCANMLASDYAWANSARQYVELYEK</sequence>
<evidence type="ECO:0000259" key="8">
    <source>
        <dbReference type="Pfam" id="PF00534"/>
    </source>
</evidence>
<evidence type="ECO:0000313" key="10">
    <source>
        <dbReference type="EMBL" id="AKG73730.1"/>
    </source>
</evidence>
<keyword evidence="6 7" id="KW-0320">Glycogen biosynthesis</keyword>
<comment type="catalytic activity">
    <reaction evidence="1 7">
        <text>[(1-&gt;4)-alpha-D-glucosyl](n) + ADP-alpha-D-glucose = [(1-&gt;4)-alpha-D-glucosyl](n+1) + ADP + H(+)</text>
        <dbReference type="Rhea" id="RHEA:18189"/>
        <dbReference type="Rhea" id="RHEA-COMP:9584"/>
        <dbReference type="Rhea" id="RHEA-COMP:9587"/>
        <dbReference type="ChEBI" id="CHEBI:15378"/>
        <dbReference type="ChEBI" id="CHEBI:15444"/>
        <dbReference type="ChEBI" id="CHEBI:57498"/>
        <dbReference type="ChEBI" id="CHEBI:456216"/>
        <dbReference type="EC" id="2.4.1.21"/>
    </reaction>
</comment>
<dbReference type="EMBL" id="CP011366">
    <property type="protein sequence ID" value="AKG73730.1"/>
    <property type="molecule type" value="Genomic_DNA"/>
</dbReference>
<dbReference type="PANTHER" id="PTHR45825:SF11">
    <property type="entry name" value="ALPHA AMYLASE DOMAIN-CONTAINING PROTEIN"/>
    <property type="match status" value="1"/>
</dbReference>
<dbReference type="GO" id="GO:0005978">
    <property type="term" value="P:glycogen biosynthetic process"/>
    <property type="evidence" value="ECO:0007669"/>
    <property type="project" value="UniProtKB-UniRule"/>
</dbReference>
<comment type="function">
    <text evidence="2 7">Synthesizes alpha-1,4-glucan chains using ADP-glucose.</text>
</comment>
<evidence type="ECO:0000256" key="4">
    <source>
        <dbReference type="ARBA" id="ARBA00022676"/>
    </source>
</evidence>
<dbReference type="GO" id="GO:0004373">
    <property type="term" value="F:alpha-1,4-glucan glucosyltransferase (UDP-glucose donor) activity"/>
    <property type="evidence" value="ECO:0007669"/>
    <property type="project" value="InterPro"/>
</dbReference>
<evidence type="ECO:0000256" key="6">
    <source>
        <dbReference type="ARBA" id="ARBA00023056"/>
    </source>
</evidence>
<evidence type="ECO:0000256" key="7">
    <source>
        <dbReference type="HAMAP-Rule" id="MF_00484"/>
    </source>
</evidence>
<dbReference type="Gene3D" id="3.40.50.2000">
    <property type="entry name" value="Glycogen Phosphorylase B"/>
    <property type="match status" value="2"/>
</dbReference>
<feature type="domain" description="Starch synthase catalytic" evidence="9">
    <location>
        <begin position="3"/>
        <end position="232"/>
    </location>
</feature>
<accession>A0A0F7D472</accession>
<dbReference type="NCBIfam" id="TIGR02095">
    <property type="entry name" value="glgA"/>
    <property type="match status" value="1"/>
</dbReference>
<dbReference type="Pfam" id="PF08323">
    <property type="entry name" value="Glyco_transf_5"/>
    <property type="match status" value="1"/>
</dbReference>
<dbReference type="InterPro" id="IPR013534">
    <property type="entry name" value="Starch_synth_cat_dom"/>
</dbReference>
<dbReference type="GO" id="GO:0009011">
    <property type="term" value="F:alpha-1,4-glucan glucosyltransferase (ADP-glucose donor) activity"/>
    <property type="evidence" value="ECO:0007669"/>
    <property type="project" value="UniProtKB-UniRule"/>
</dbReference>
<dbReference type="Proteomes" id="UP000034029">
    <property type="component" value="Chromosome"/>
</dbReference>
<evidence type="ECO:0000256" key="5">
    <source>
        <dbReference type="ARBA" id="ARBA00022679"/>
    </source>
</evidence>
<evidence type="ECO:0000256" key="1">
    <source>
        <dbReference type="ARBA" id="ARBA00001478"/>
    </source>
</evidence>
<dbReference type="InterPro" id="IPR011835">
    <property type="entry name" value="GS/SS"/>
</dbReference>
<protein>
    <recommendedName>
        <fullName evidence="7">Glycogen synthase</fullName>
        <ecNumber evidence="7">2.4.1.21</ecNumber>
    </recommendedName>
    <alternativeName>
        <fullName evidence="7">Starch [bacterial glycogen] synthase</fullName>
    </alternativeName>
</protein>
<dbReference type="PANTHER" id="PTHR45825">
    <property type="entry name" value="GRANULE-BOUND STARCH SYNTHASE 1, CHLOROPLASTIC/AMYLOPLASTIC"/>
    <property type="match status" value="1"/>
</dbReference>
<name>A0A0F7D472_9STAP</name>
<evidence type="ECO:0000259" key="9">
    <source>
        <dbReference type="Pfam" id="PF08323"/>
    </source>
</evidence>
<keyword evidence="12" id="KW-1185">Reference proteome</keyword>
<comment type="similarity">
    <text evidence="3 7">Belongs to the glycosyltransferase 1 family. Bacterial/plant glycogen synthase subfamily.</text>
</comment>
<dbReference type="OrthoDB" id="9808590at2"/>
<keyword evidence="5 7" id="KW-0808">Transferase</keyword>
<proteinExistence type="inferred from homology"/>
<dbReference type="CDD" id="cd03791">
    <property type="entry name" value="GT5_Glycogen_synthase_DULL1-like"/>
    <property type="match status" value="1"/>
</dbReference>
<evidence type="ECO:0000313" key="11">
    <source>
        <dbReference type="EMBL" id="SFK54975.1"/>
    </source>
</evidence>
<evidence type="ECO:0000313" key="12">
    <source>
        <dbReference type="Proteomes" id="UP000034029"/>
    </source>
</evidence>
<dbReference type="EMBL" id="FOTB01000001">
    <property type="protein sequence ID" value="SFK54975.1"/>
    <property type="molecule type" value="Genomic_DNA"/>
</dbReference>
<dbReference type="InterPro" id="IPR001296">
    <property type="entry name" value="Glyco_trans_1"/>
</dbReference>
<comment type="pathway">
    <text evidence="7">Glycan biosynthesis; glycogen biosynthesis.</text>
</comment>
<dbReference type="KEGG" id="shv:AAT16_05555"/>
<feature type="binding site" evidence="7">
    <location>
        <position position="16"/>
    </location>
    <ligand>
        <name>ADP-alpha-D-glucose</name>
        <dbReference type="ChEBI" id="CHEBI:57498"/>
    </ligand>
</feature>
<feature type="domain" description="Glycosyl transferase family 1" evidence="8">
    <location>
        <begin position="286"/>
        <end position="441"/>
    </location>
</feature>
<reference evidence="11 13" key="3">
    <citation type="submission" date="2016-10" db="EMBL/GenBank/DDBJ databases">
        <authorList>
            <person name="Varghese N."/>
            <person name="Submissions S."/>
        </authorList>
    </citation>
    <scope>NUCLEOTIDE SEQUENCE [LARGE SCALE GENOMIC DNA]</scope>
    <source>
        <strain evidence="11 13">CGMCC 1.6501</strain>
    </source>
</reference>
<evidence type="ECO:0000256" key="3">
    <source>
        <dbReference type="ARBA" id="ARBA00010281"/>
    </source>
</evidence>
<reference evidence="12" key="2">
    <citation type="submission" date="2015-04" db="EMBL/GenBank/DDBJ databases">
        <title>Complete genome sequence of Salinicoccus halodurans strain H3B36, isolated from the Qaidam basin of China.</title>
        <authorList>
            <person name="Ma Y."/>
            <person name="Jiang K."/>
            <person name="Xue Y."/>
        </authorList>
    </citation>
    <scope>NUCLEOTIDE SEQUENCE [LARGE SCALE GENOMIC DNA]</scope>
    <source>
        <strain evidence="12">H3B36</strain>
    </source>
</reference>
<evidence type="ECO:0000256" key="2">
    <source>
        <dbReference type="ARBA" id="ARBA00002764"/>
    </source>
</evidence>
<dbReference type="Pfam" id="PF00534">
    <property type="entry name" value="Glycos_transf_1"/>
    <property type="match status" value="1"/>
</dbReference>
<dbReference type="Proteomes" id="UP000183090">
    <property type="component" value="Unassembled WGS sequence"/>
</dbReference>
<dbReference type="SUPFAM" id="SSF53756">
    <property type="entry name" value="UDP-Glycosyltransferase/glycogen phosphorylase"/>
    <property type="match status" value="1"/>
</dbReference>
<reference evidence="10 12" key="1">
    <citation type="journal article" date="2015" name="Int. J. Syst. Evol. Microbiol.">
        <title>Complete genome sequence of Salinicoccus halodurans H3B36, isolated from the Qaidam Basin in China.</title>
        <authorList>
            <person name="Jiang K."/>
            <person name="Xue Y."/>
            <person name="Ma Y."/>
        </authorList>
    </citation>
    <scope>NUCLEOTIDE SEQUENCE [LARGE SCALE GENOMIC DNA]</scope>
    <source>
        <strain evidence="10 12">H3B36</strain>
    </source>
</reference>
<dbReference type="EC" id="2.4.1.21" evidence="7"/>
<keyword evidence="4 7" id="KW-0328">Glycosyltransferase</keyword>
<gene>
    <name evidence="7" type="primary">glgA</name>
    <name evidence="10" type="ORF">AAT16_05555</name>
    <name evidence="11" type="ORF">SAMN05216235_0351</name>
</gene>
<dbReference type="AlphaFoldDB" id="A0A0F7D472"/>